<accession>A0A397CQV6</accession>
<evidence type="ECO:0000313" key="2">
    <source>
        <dbReference type="Proteomes" id="UP000266643"/>
    </source>
</evidence>
<sequence length="236" mass="27492">MDQRPSKICAQFTELCIQRTKKMSMGLLENDEEYVVCIRQATLDCMDGQLHELFANILVHCLPANTRALFDQFKADFMDKRLRDLRRCNEALPQPLSEDMMLGKVMFYTLKSIDNCFQHHRMSLLDYPTLPQLHEFEVFRDLGERQLLDDPRSRLYVIETSYTRAALDDVLATAATMTDEHRNWETDQDLNAYIDQIYGDINNPANPPEYMSERAILAPKNVGVDEYNAKVLRKMN</sequence>
<name>A0A397CQV6_APHAT</name>
<dbReference type="AlphaFoldDB" id="A0A397CQV6"/>
<protein>
    <recommendedName>
        <fullName evidence="3">ATP-dependent DNA helicase</fullName>
    </recommendedName>
</protein>
<gene>
    <name evidence="1" type="ORF">DYB30_010509</name>
</gene>
<reference evidence="1 2" key="1">
    <citation type="submission" date="2018-08" db="EMBL/GenBank/DDBJ databases">
        <title>Aphanomyces genome sequencing and annotation.</title>
        <authorList>
            <person name="Minardi D."/>
            <person name="Oidtmann B."/>
            <person name="Van Der Giezen M."/>
            <person name="Studholme D.J."/>
        </authorList>
    </citation>
    <scope>NUCLEOTIDE SEQUENCE [LARGE SCALE GENOMIC DNA]</scope>
    <source>
        <strain evidence="1 2">D2</strain>
    </source>
</reference>
<organism evidence="1 2">
    <name type="scientific">Aphanomyces astaci</name>
    <name type="common">Crayfish plague agent</name>
    <dbReference type="NCBI Taxonomy" id="112090"/>
    <lineage>
        <taxon>Eukaryota</taxon>
        <taxon>Sar</taxon>
        <taxon>Stramenopiles</taxon>
        <taxon>Oomycota</taxon>
        <taxon>Saprolegniomycetes</taxon>
        <taxon>Saprolegniales</taxon>
        <taxon>Verrucalvaceae</taxon>
        <taxon>Aphanomyces</taxon>
    </lineage>
</organism>
<evidence type="ECO:0000313" key="1">
    <source>
        <dbReference type="EMBL" id="RHY51268.1"/>
    </source>
</evidence>
<feature type="non-terminal residue" evidence="1">
    <location>
        <position position="236"/>
    </location>
</feature>
<dbReference type="Proteomes" id="UP000266643">
    <property type="component" value="Unassembled WGS sequence"/>
</dbReference>
<evidence type="ECO:0008006" key="3">
    <source>
        <dbReference type="Google" id="ProtNLM"/>
    </source>
</evidence>
<comment type="caution">
    <text evidence="1">The sequence shown here is derived from an EMBL/GenBank/DDBJ whole genome shotgun (WGS) entry which is preliminary data.</text>
</comment>
<proteinExistence type="predicted"/>
<dbReference type="EMBL" id="QUTD01007205">
    <property type="protein sequence ID" value="RHY51268.1"/>
    <property type="molecule type" value="Genomic_DNA"/>
</dbReference>
<dbReference type="VEuPathDB" id="FungiDB:H257_02145"/>